<evidence type="ECO:0008006" key="3">
    <source>
        <dbReference type="Google" id="ProtNLM"/>
    </source>
</evidence>
<proteinExistence type="predicted"/>
<organism evidence="1 2">
    <name type="scientific">Cryptosporidium xiaoi</name>
    <dbReference type="NCBI Taxonomy" id="659607"/>
    <lineage>
        <taxon>Eukaryota</taxon>
        <taxon>Sar</taxon>
        <taxon>Alveolata</taxon>
        <taxon>Apicomplexa</taxon>
        <taxon>Conoidasida</taxon>
        <taxon>Coccidia</taxon>
        <taxon>Eucoccidiorida</taxon>
        <taxon>Eimeriorina</taxon>
        <taxon>Cryptosporidiidae</taxon>
        <taxon>Cryptosporidium</taxon>
    </lineage>
</organism>
<dbReference type="AlphaFoldDB" id="A0AAV9Y1W6"/>
<dbReference type="EMBL" id="JAWDEY010000002">
    <property type="protein sequence ID" value="KAK6590931.1"/>
    <property type="molecule type" value="Genomic_DNA"/>
</dbReference>
<dbReference type="Proteomes" id="UP001311799">
    <property type="component" value="Unassembled WGS sequence"/>
</dbReference>
<keyword evidence="2" id="KW-1185">Reference proteome</keyword>
<comment type="caution">
    <text evidence="1">The sequence shown here is derived from an EMBL/GenBank/DDBJ whole genome shotgun (WGS) entry which is preliminary data.</text>
</comment>
<accession>A0AAV9Y1W6</accession>
<evidence type="ECO:0000313" key="1">
    <source>
        <dbReference type="EMBL" id="KAK6590931.1"/>
    </source>
</evidence>
<sequence length="607" mass="69558">MKSFIFVCDSNSSSTSNISGSKRGGRWFFGENEIINKDDKTLNIPLDNYNYKKFSFDDIITNKIDDLTKIASELTHLFFSEMGNRLIISTPYSFGANCPHLLEGSFNNNKLVGPGMLLLILKNIILYSKKINEGDKYNIFCTWNSVTNKGDFIDFFDNVDICTSEMIQMSPINDSFGYCKGLLVSSINLLASIINEKRNSHIWRDTCHYIFTIRLCNKHECKLDTDINPSSITLVSLGEGIKTKLSGQALPWDVLDLLIRGLHNFGPGKNMYNLASYLNSFFIYPDLITLIYRFPYDIDPSVQRHANEIKYILSLMLFHEKFVEFFKSDDHSLTKNTNSMNISEFVKKDYIHTFQNELQKENYYNDSDDLIDFSGEPDLMFSHEISDAPTPPPNPIKKTNVHASDNVLSTFSANRTNYSTIDELSLNPNDTDYNYNIVSNEKGNLDSKKINDLMNEIYALKQEMKSLESVLIDKNELIVRLEKLLEGRDNIIKHNQETIKTLMEQVSEINIVDSEKKLKTIKHVSNNSTKAKHRITQIESVRPSTADCNIQGEIKRSENLFRAELDDRIVESGTEELKKENTGRQHRPKTTNFSGVAKMAFEKFINN</sequence>
<gene>
    <name evidence="1" type="ORF">RS030_111686</name>
</gene>
<evidence type="ECO:0000313" key="2">
    <source>
        <dbReference type="Proteomes" id="UP001311799"/>
    </source>
</evidence>
<reference evidence="1 2" key="1">
    <citation type="submission" date="2023-10" db="EMBL/GenBank/DDBJ databases">
        <title>Comparative genomics analysis reveals potential genetic determinants of host preference in Cryptosporidium xiaoi.</title>
        <authorList>
            <person name="Xiao L."/>
            <person name="Li J."/>
        </authorList>
    </citation>
    <scope>NUCLEOTIDE SEQUENCE [LARGE SCALE GENOMIC DNA]</scope>
    <source>
        <strain evidence="1 2">52996</strain>
    </source>
</reference>
<protein>
    <recommendedName>
        <fullName evidence="3">Rho-GAP domain-containing protein</fullName>
    </recommendedName>
</protein>
<name>A0AAV9Y1W6_9CRYT</name>